<sequence length="205" mass="23758">MEVVMAGELVVLAMEQRWMGIFLVLMLMAVIGVPALFPQKLPVFIPVEIQIFVVLFIFATLFLGEVRDYYERFWWWDLVLHTSSGVLLGLLGFLFVYMVNENELVDVTMKPSFVALFAFFFGVGIGALWEIMEFGADQLLGMNMQKPMLGDPSGLTDTMWDLIVDTLGSAIMALAGWRYMLRARRDRTDYWLRRFVRRYPRLFGR</sequence>
<feature type="transmembrane region" description="Helical" evidence="1">
    <location>
        <begin position="112"/>
        <end position="132"/>
    </location>
</feature>
<proteinExistence type="predicted"/>
<feature type="transmembrane region" description="Helical" evidence="1">
    <location>
        <begin position="78"/>
        <end position="100"/>
    </location>
</feature>
<evidence type="ECO:0000256" key="1">
    <source>
        <dbReference type="SAM" id="Phobius"/>
    </source>
</evidence>
<protein>
    <recommendedName>
        <fullName evidence="4">DUF2238 domain-containing protein</fullName>
    </recommendedName>
</protein>
<feature type="transmembrane region" description="Helical" evidence="1">
    <location>
        <begin position="158"/>
        <end position="177"/>
    </location>
</feature>
<dbReference type="KEGG" id="cman:A9D14_07810"/>
<dbReference type="Pfam" id="PF09997">
    <property type="entry name" value="DUF2238"/>
    <property type="match status" value="1"/>
</dbReference>
<evidence type="ECO:0008006" key="4">
    <source>
        <dbReference type="Google" id="ProtNLM"/>
    </source>
</evidence>
<dbReference type="InterPro" id="IPR014509">
    <property type="entry name" value="YjdF-like"/>
</dbReference>
<accession>A0A1Z1FET5</accession>
<dbReference type="OrthoDB" id="4966203at2"/>
<gene>
    <name evidence="2" type="ORF">A9D14_07810</name>
</gene>
<evidence type="ECO:0000313" key="2">
    <source>
        <dbReference type="EMBL" id="ARU17338.1"/>
    </source>
</evidence>
<name>A0A1Z1FET5_9SPHN</name>
<dbReference type="STRING" id="450378.GCA_001661675_01564"/>
<evidence type="ECO:0000313" key="3">
    <source>
        <dbReference type="Proteomes" id="UP000195807"/>
    </source>
</evidence>
<dbReference type="EMBL" id="CP019602">
    <property type="protein sequence ID" value="ARU17338.1"/>
    <property type="molecule type" value="Genomic_DNA"/>
</dbReference>
<feature type="transmembrane region" description="Helical" evidence="1">
    <location>
        <begin position="18"/>
        <end position="37"/>
    </location>
</feature>
<organism evidence="2 3">
    <name type="scientific">Croceicoccus marinus</name>
    <dbReference type="NCBI Taxonomy" id="450378"/>
    <lineage>
        <taxon>Bacteria</taxon>
        <taxon>Pseudomonadati</taxon>
        <taxon>Pseudomonadota</taxon>
        <taxon>Alphaproteobacteria</taxon>
        <taxon>Sphingomonadales</taxon>
        <taxon>Erythrobacteraceae</taxon>
        <taxon>Croceicoccus</taxon>
    </lineage>
</organism>
<dbReference type="Proteomes" id="UP000195807">
    <property type="component" value="Chromosome"/>
</dbReference>
<keyword evidence="1" id="KW-1133">Transmembrane helix</keyword>
<feature type="transmembrane region" description="Helical" evidence="1">
    <location>
        <begin position="49"/>
        <end position="66"/>
    </location>
</feature>
<reference evidence="2 3" key="1">
    <citation type="submission" date="2017-01" db="EMBL/GenBank/DDBJ databases">
        <title>Complete genome sequence of esterase-producing bacterium Croceicoccus marinus E4A9.</title>
        <authorList>
            <person name="Wu Y.-H."/>
            <person name="Cheng H."/>
            <person name="Xu L."/>
            <person name="Huo Y.-Y."/>
            <person name="Wang C.-S."/>
            <person name="Xu X.-W."/>
        </authorList>
    </citation>
    <scope>NUCLEOTIDE SEQUENCE [LARGE SCALE GENOMIC DNA]</scope>
    <source>
        <strain evidence="2 3">E4A9</strain>
    </source>
</reference>
<keyword evidence="1" id="KW-0812">Transmembrane</keyword>
<dbReference type="AlphaFoldDB" id="A0A1Z1FET5"/>
<keyword evidence="1" id="KW-0472">Membrane</keyword>
<keyword evidence="3" id="KW-1185">Reference proteome</keyword>